<name>A0A9W8NAQ4_9PEZI</name>
<evidence type="ECO:0000313" key="2">
    <source>
        <dbReference type="EMBL" id="KAJ3566164.1"/>
    </source>
</evidence>
<feature type="transmembrane region" description="Helical" evidence="1">
    <location>
        <begin position="26"/>
        <end position="44"/>
    </location>
</feature>
<evidence type="ECO:0000313" key="3">
    <source>
        <dbReference type="Proteomes" id="UP001148614"/>
    </source>
</evidence>
<dbReference type="AlphaFoldDB" id="A0A9W8NAQ4"/>
<keyword evidence="1" id="KW-1133">Transmembrane helix</keyword>
<sequence length="70" mass="8000">MVRATMKNPTSIVEVAAALSKAFRPALLLAFFIHGIGVEIYLYMTSDEDERLRNISQRRQAETLYPTLRD</sequence>
<dbReference type="EMBL" id="JANPWZ010001392">
    <property type="protein sequence ID" value="KAJ3566164.1"/>
    <property type="molecule type" value="Genomic_DNA"/>
</dbReference>
<gene>
    <name evidence="2" type="ORF">NPX13_g7243</name>
</gene>
<accession>A0A9W8NAQ4</accession>
<evidence type="ECO:0000256" key="1">
    <source>
        <dbReference type="SAM" id="Phobius"/>
    </source>
</evidence>
<keyword evidence="1" id="KW-0812">Transmembrane</keyword>
<proteinExistence type="predicted"/>
<keyword evidence="3" id="KW-1185">Reference proteome</keyword>
<dbReference type="Proteomes" id="UP001148614">
    <property type="component" value="Unassembled WGS sequence"/>
</dbReference>
<protein>
    <submittedName>
        <fullName evidence="2">Uncharacterized protein</fullName>
    </submittedName>
</protein>
<organism evidence="2 3">
    <name type="scientific">Xylaria arbuscula</name>
    <dbReference type="NCBI Taxonomy" id="114810"/>
    <lineage>
        <taxon>Eukaryota</taxon>
        <taxon>Fungi</taxon>
        <taxon>Dikarya</taxon>
        <taxon>Ascomycota</taxon>
        <taxon>Pezizomycotina</taxon>
        <taxon>Sordariomycetes</taxon>
        <taxon>Xylariomycetidae</taxon>
        <taxon>Xylariales</taxon>
        <taxon>Xylariaceae</taxon>
        <taxon>Xylaria</taxon>
    </lineage>
</organism>
<keyword evidence="1" id="KW-0472">Membrane</keyword>
<reference evidence="2" key="1">
    <citation type="submission" date="2022-07" db="EMBL/GenBank/DDBJ databases">
        <title>Genome Sequence of Xylaria arbuscula.</title>
        <authorList>
            <person name="Buettner E."/>
        </authorList>
    </citation>
    <scope>NUCLEOTIDE SEQUENCE</scope>
    <source>
        <strain evidence="2">VT107</strain>
    </source>
</reference>
<comment type="caution">
    <text evidence="2">The sequence shown here is derived from an EMBL/GenBank/DDBJ whole genome shotgun (WGS) entry which is preliminary data.</text>
</comment>